<name>E1A256_9CAUD</name>
<protein>
    <submittedName>
        <fullName evidence="1">Uncharacterized protein</fullName>
    </submittedName>
</protein>
<keyword evidence="2" id="KW-1185">Reference proteome</keyword>
<accession>E1A256</accession>
<dbReference type="EMBL" id="HM452126">
    <property type="protein sequence ID" value="ADM80145.1"/>
    <property type="molecule type" value="Genomic_DNA"/>
</dbReference>
<dbReference type="KEGG" id="vg:9861709"/>
<gene>
    <name evidence="1" type="ORF">phiAS5_ORF0302</name>
</gene>
<proteinExistence type="predicted"/>
<dbReference type="GeneID" id="9861709"/>
<evidence type="ECO:0000313" key="2">
    <source>
        <dbReference type="Proteomes" id="UP000002236"/>
    </source>
</evidence>
<evidence type="ECO:0000313" key="1">
    <source>
        <dbReference type="EMBL" id="ADM80145.1"/>
    </source>
</evidence>
<dbReference type="Proteomes" id="UP000002236">
    <property type="component" value="Segment"/>
</dbReference>
<organism evidence="1 2">
    <name type="scientific">Aeromonas phage phiAS5</name>
    <dbReference type="NCBI Taxonomy" id="879630"/>
    <lineage>
        <taxon>Viruses</taxon>
        <taxon>Duplodnaviria</taxon>
        <taxon>Heunggongvirae</taxon>
        <taxon>Uroviricota</taxon>
        <taxon>Caudoviricetes</taxon>
        <taxon>Pantevenvirales</taxon>
        <taxon>Straboviridae</taxon>
        <taxon>Chrysonvirus</taxon>
        <taxon>Chrysonvirus as5</taxon>
    </lineage>
</organism>
<dbReference type="RefSeq" id="YP_003969591.1">
    <property type="nucleotide sequence ID" value="NC_014636.1"/>
</dbReference>
<dbReference type="OrthoDB" id="19028at10239"/>
<sequence length="103" mass="12510">MHYIDVDKDRKVKLSQFQRRYLKYRFHNGEQLCRYINEMWQQGKVVYVAGSPFNAVEDKKMLIGSASEFAFNRELARQKDDFNFQMHKALHEANWEYEHETDD</sequence>
<reference evidence="1 2" key="1">
    <citation type="journal article" date="2012" name="Vet. Microbiol.">
        <title>Complete genome sequence and characterization of a broad-host range T4-like bacteriophage phiAS5 infecting Aeromonas salmonicida subsp. salmonicida.</title>
        <authorList>
            <person name="Kim J.H."/>
            <person name="Son J.S."/>
            <person name="Choi Y.J."/>
            <person name="Choresca C.H.Jr."/>
            <person name="Shin S.P."/>
            <person name="Han J.E."/>
            <person name="Jun J.W."/>
            <person name="Park S.C."/>
        </authorList>
    </citation>
    <scope>NUCLEOTIDE SEQUENCE [LARGE SCALE GENOMIC DNA]</scope>
</reference>